<dbReference type="Proteomes" id="UP001145114">
    <property type="component" value="Unassembled WGS sequence"/>
</dbReference>
<organism evidence="1 2">
    <name type="scientific">Spiromyces aspiralis</name>
    <dbReference type="NCBI Taxonomy" id="68401"/>
    <lineage>
        <taxon>Eukaryota</taxon>
        <taxon>Fungi</taxon>
        <taxon>Fungi incertae sedis</taxon>
        <taxon>Zoopagomycota</taxon>
        <taxon>Kickxellomycotina</taxon>
        <taxon>Kickxellomycetes</taxon>
        <taxon>Kickxellales</taxon>
        <taxon>Kickxellaceae</taxon>
        <taxon>Spiromyces</taxon>
    </lineage>
</organism>
<dbReference type="EMBL" id="JAMZIH010008124">
    <property type="protein sequence ID" value="KAJ1672592.1"/>
    <property type="molecule type" value="Genomic_DNA"/>
</dbReference>
<protein>
    <submittedName>
        <fullName evidence="1">Uncharacterized protein</fullName>
    </submittedName>
</protein>
<proteinExistence type="predicted"/>
<comment type="caution">
    <text evidence="1">The sequence shown here is derived from an EMBL/GenBank/DDBJ whole genome shotgun (WGS) entry which is preliminary data.</text>
</comment>
<sequence>MLTSIRALSRSASRAWAPHLARLKTTEVEKAKGNAAVSAIYQQAPNYPTTWSDSQQTRKGAMTGPRFEQTDLESQPRPLASIELINEVPIKFVKGRKAVCDGGKGYTCLQFLSGYGDMDVY</sequence>
<accession>A0ACC1H8E4</accession>
<reference evidence="1" key="1">
    <citation type="submission" date="2022-06" db="EMBL/GenBank/DDBJ databases">
        <title>Phylogenomic reconstructions and comparative analyses of Kickxellomycotina fungi.</title>
        <authorList>
            <person name="Reynolds N.K."/>
            <person name="Stajich J.E."/>
            <person name="Barry K."/>
            <person name="Grigoriev I.V."/>
            <person name="Crous P."/>
            <person name="Smith M.E."/>
        </authorList>
    </citation>
    <scope>NUCLEOTIDE SEQUENCE</scope>
    <source>
        <strain evidence="1">RSA 2271</strain>
    </source>
</reference>
<evidence type="ECO:0000313" key="2">
    <source>
        <dbReference type="Proteomes" id="UP001145114"/>
    </source>
</evidence>
<evidence type="ECO:0000313" key="1">
    <source>
        <dbReference type="EMBL" id="KAJ1672592.1"/>
    </source>
</evidence>
<keyword evidence="2" id="KW-1185">Reference proteome</keyword>
<name>A0ACC1H8E4_9FUNG</name>
<gene>
    <name evidence="1" type="ORF">EV182_006876</name>
</gene>